<reference evidence="2 3" key="1">
    <citation type="journal article" date="2016" name="Nat. Commun.">
        <title>Ectomycorrhizal ecology is imprinted in the genome of the dominant symbiotic fungus Cenococcum geophilum.</title>
        <authorList>
            <consortium name="DOE Joint Genome Institute"/>
            <person name="Peter M."/>
            <person name="Kohler A."/>
            <person name="Ohm R.A."/>
            <person name="Kuo A."/>
            <person name="Krutzmann J."/>
            <person name="Morin E."/>
            <person name="Arend M."/>
            <person name="Barry K.W."/>
            <person name="Binder M."/>
            <person name="Choi C."/>
            <person name="Clum A."/>
            <person name="Copeland A."/>
            <person name="Grisel N."/>
            <person name="Haridas S."/>
            <person name="Kipfer T."/>
            <person name="LaButti K."/>
            <person name="Lindquist E."/>
            <person name="Lipzen A."/>
            <person name="Maire R."/>
            <person name="Meier B."/>
            <person name="Mihaltcheva S."/>
            <person name="Molinier V."/>
            <person name="Murat C."/>
            <person name="Poggeler S."/>
            <person name="Quandt C.A."/>
            <person name="Sperisen C."/>
            <person name="Tritt A."/>
            <person name="Tisserant E."/>
            <person name="Crous P.W."/>
            <person name="Henrissat B."/>
            <person name="Nehls U."/>
            <person name="Egli S."/>
            <person name="Spatafora J.W."/>
            <person name="Grigoriev I.V."/>
            <person name="Martin F.M."/>
        </authorList>
    </citation>
    <scope>NUCLEOTIDE SEQUENCE [LARGE SCALE GENOMIC DNA]</scope>
    <source>
        <strain evidence="2 3">CBS 459.81</strain>
    </source>
</reference>
<dbReference type="InterPro" id="IPR036047">
    <property type="entry name" value="F-box-like_dom_sf"/>
</dbReference>
<dbReference type="Proteomes" id="UP000250266">
    <property type="component" value="Unassembled WGS sequence"/>
</dbReference>
<dbReference type="InterPro" id="IPR001810">
    <property type="entry name" value="F-box_dom"/>
</dbReference>
<keyword evidence="3" id="KW-1185">Reference proteome</keyword>
<dbReference type="OrthoDB" id="3522729at2759"/>
<evidence type="ECO:0000313" key="2">
    <source>
        <dbReference type="EMBL" id="OCK78675.1"/>
    </source>
</evidence>
<organism evidence="2 3">
    <name type="scientific">Lepidopterella palustris CBS 459.81</name>
    <dbReference type="NCBI Taxonomy" id="1314670"/>
    <lineage>
        <taxon>Eukaryota</taxon>
        <taxon>Fungi</taxon>
        <taxon>Dikarya</taxon>
        <taxon>Ascomycota</taxon>
        <taxon>Pezizomycotina</taxon>
        <taxon>Dothideomycetes</taxon>
        <taxon>Pleosporomycetidae</taxon>
        <taxon>Mytilinidiales</taxon>
        <taxon>Argynnaceae</taxon>
        <taxon>Lepidopterella</taxon>
    </lineage>
</organism>
<evidence type="ECO:0000313" key="3">
    <source>
        <dbReference type="Proteomes" id="UP000250266"/>
    </source>
</evidence>
<dbReference type="PROSITE" id="PS50181">
    <property type="entry name" value="FBOX"/>
    <property type="match status" value="1"/>
</dbReference>
<gene>
    <name evidence="2" type="ORF">K432DRAFT_427111</name>
</gene>
<protein>
    <recommendedName>
        <fullName evidence="1">F-box domain-containing protein</fullName>
    </recommendedName>
</protein>
<accession>A0A8E2E7G9</accession>
<proteinExistence type="predicted"/>
<dbReference type="EMBL" id="KV745046">
    <property type="protein sequence ID" value="OCK78675.1"/>
    <property type="molecule type" value="Genomic_DNA"/>
</dbReference>
<sequence>MTSLLDLPDDIFLEILSYFETSKPNLLSISKLNRRFSVLARSYIFRHVRLSITPHASTEAGFGPTRNRHSSLGILSYLFCSFAENAALPPLVRTVQIKWSIVGGRDIWKAAINNLLALLPNVIHLELSSYHQFYRHGMEIESFRPTFLRSNPMPKLRTITLDIHALSTTILKQFMVMPSVESIAVSRIHDPNLFANWNSIDTKNDPPTHLNTSPTHPPLAALSNIATLDLGTNRIPLLTLRTILSHAPILNRLKLTLPGRGRESRHLPQIERQLHPAQIVQALEPVRETLQDLDMINDRHAWLGSDGTRADFRAFKRLRKMRVAPGLFFAWAAFGQGEHMQVDQGFVWDKEDRSGVWKLLPKSLEEFEIHFHFDSAFLCASSPSLQTLTAHPTLSISLPSTTFLWLRELAIHKPTHFPLLHSVHATEQLDTGAGGLGIAFEQLAWAPPRELAAVFESAGVRLGVCLRSNRRVQQGEGDEGGRSGTGACCRVAAAYGRWCGCGGGV</sequence>
<name>A0A8E2E7G9_9PEZI</name>
<feature type="domain" description="F-box" evidence="1">
    <location>
        <begin position="1"/>
        <end position="48"/>
    </location>
</feature>
<evidence type="ECO:0000259" key="1">
    <source>
        <dbReference type="PROSITE" id="PS50181"/>
    </source>
</evidence>
<dbReference type="SUPFAM" id="SSF81383">
    <property type="entry name" value="F-box domain"/>
    <property type="match status" value="1"/>
</dbReference>
<dbReference type="AlphaFoldDB" id="A0A8E2E7G9"/>